<evidence type="ECO:0000313" key="8">
    <source>
        <dbReference type="Proteomes" id="UP001515480"/>
    </source>
</evidence>
<dbReference type="SMART" id="SM00415">
    <property type="entry name" value="HSF"/>
    <property type="match status" value="1"/>
</dbReference>
<keyword evidence="2" id="KW-0238">DNA-binding</keyword>
<organism evidence="7 8">
    <name type="scientific">Prymnesium parvum</name>
    <name type="common">Toxic golden alga</name>
    <dbReference type="NCBI Taxonomy" id="97485"/>
    <lineage>
        <taxon>Eukaryota</taxon>
        <taxon>Haptista</taxon>
        <taxon>Haptophyta</taxon>
        <taxon>Prymnesiophyceae</taxon>
        <taxon>Prymnesiales</taxon>
        <taxon>Prymnesiaceae</taxon>
        <taxon>Prymnesium</taxon>
    </lineage>
</organism>
<dbReference type="InterPro" id="IPR036390">
    <property type="entry name" value="WH_DNA-bd_sf"/>
</dbReference>
<dbReference type="GO" id="GO:0005634">
    <property type="term" value="C:nucleus"/>
    <property type="evidence" value="ECO:0007669"/>
    <property type="project" value="UniProtKB-SubCell"/>
</dbReference>
<dbReference type="GO" id="GO:0043565">
    <property type="term" value="F:sequence-specific DNA binding"/>
    <property type="evidence" value="ECO:0007669"/>
    <property type="project" value="InterPro"/>
</dbReference>
<protein>
    <recommendedName>
        <fullName evidence="6">HSF-type DNA-binding domain-containing protein</fullName>
    </recommendedName>
</protein>
<evidence type="ECO:0000313" key="7">
    <source>
        <dbReference type="EMBL" id="KAL1503880.1"/>
    </source>
</evidence>
<keyword evidence="8" id="KW-1185">Reference proteome</keyword>
<evidence type="ECO:0000256" key="1">
    <source>
        <dbReference type="ARBA" id="ARBA00004123"/>
    </source>
</evidence>
<evidence type="ECO:0000256" key="4">
    <source>
        <dbReference type="RuleBase" id="RU004020"/>
    </source>
</evidence>
<dbReference type="PRINTS" id="PR00056">
    <property type="entry name" value="HSFDOMAIN"/>
</dbReference>
<feature type="region of interest" description="Disordered" evidence="5">
    <location>
        <begin position="175"/>
        <end position="261"/>
    </location>
</feature>
<comment type="similarity">
    <text evidence="4">Belongs to the HSF family.</text>
</comment>
<dbReference type="Gene3D" id="1.10.10.10">
    <property type="entry name" value="Winged helix-like DNA-binding domain superfamily/Winged helix DNA-binding domain"/>
    <property type="match status" value="1"/>
</dbReference>
<accession>A0AB34IPF4</accession>
<name>A0AB34IPF4_PRYPA</name>
<comment type="caution">
    <text evidence="7">The sequence shown here is derived from an EMBL/GenBank/DDBJ whole genome shotgun (WGS) entry which is preliminary data.</text>
</comment>
<gene>
    <name evidence="7" type="ORF">AB1Y20_012343</name>
</gene>
<evidence type="ECO:0000256" key="5">
    <source>
        <dbReference type="SAM" id="MobiDB-lite"/>
    </source>
</evidence>
<dbReference type="PANTHER" id="PTHR10015">
    <property type="entry name" value="HEAT SHOCK TRANSCRIPTION FACTOR"/>
    <property type="match status" value="1"/>
</dbReference>
<dbReference type="Proteomes" id="UP001515480">
    <property type="component" value="Unassembled WGS sequence"/>
</dbReference>
<feature type="compositionally biased region" description="Basic and acidic residues" evidence="5">
    <location>
        <begin position="198"/>
        <end position="207"/>
    </location>
</feature>
<evidence type="ECO:0000256" key="3">
    <source>
        <dbReference type="ARBA" id="ARBA00023242"/>
    </source>
</evidence>
<dbReference type="GO" id="GO:0003700">
    <property type="term" value="F:DNA-binding transcription factor activity"/>
    <property type="evidence" value="ECO:0007669"/>
    <property type="project" value="InterPro"/>
</dbReference>
<feature type="region of interest" description="Disordered" evidence="5">
    <location>
        <begin position="28"/>
        <end position="64"/>
    </location>
</feature>
<keyword evidence="3" id="KW-0539">Nucleus</keyword>
<dbReference type="InterPro" id="IPR000232">
    <property type="entry name" value="HSF_DNA-bd"/>
</dbReference>
<proteinExistence type="inferred from homology"/>
<feature type="compositionally biased region" description="Low complexity" evidence="5">
    <location>
        <begin position="213"/>
        <end position="226"/>
    </location>
</feature>
<comment type="subcellular location">
    <subcellularLocation>
        <location evidence="1">Nucleus</location>
    </subcellularLocation>
</comment>
<reference evidence="7 8" key="1">
    <citation type="journal article" date="2024" name="Science">
        <title>Giant polyketide synthase enzymes in the biosynthesis of giant marine polyether toxins.</title>
        <authorList>
            <person name="Fallon T.R."/>
            <person name="Shende V.V."/>
            <person name="Wierzbicki I.H."/>
            <person name="Pendleton A.L."/>
            <person name="Watervoot N.F."/>
            <person name="Auber R.P."/>
            <person name="Gonzalez D.J."/>
            <person name="Wisecaver J.H."/>
            <person name="Moore B.S."/>
        </authorList>
    </citation>
    <scope>NUCLEOTIDE SEQUENCE [LARGE SCALE GENOMIC DNA]</scope>
    <source>
        <strain evidence="7 8">12B1</strain>
    </source>
</reference>
<evidence type="ECO:0000259" key="6">
    <source>
        <dbReference type="SMART" id="SM00415"/>
    </source>
</evidence>
<dbReference type="InterPro" id="IPR036388">
    <property type="entry name" value="WH-like_DNA-bd_sf"/>
</dbReference>
<dbReference type="PANTHER" id="PTHR10015:SF206">
    <property type="entry name" value="HSF-TYPE DNA-BINDING DOMAIN-CONTAINING PROTEIN"/>
    <property type="match status" value="1"/>
</dbReference>
<sequence length="350" mass="38284">MWFPGNDAPWQQFHAAFLASLPPARGLPVAAAPRRPAPPQRAASDGASSCSDAGSSSRHSSAEPAAPVSWQWNIGKLGVGAGSVFGVGAAMSIAEELQRGGRAAPPFPTKLWAIVSEGGGESLAGWSHDGEAIRIRDPQRFAERTLPRYFKHNKWHTFQQQLLTYGFKRLPNASATDKSTTWQHPHFRQRQPELLVHVTRDPSRRSSADAQSTPHTPAAPFTAASPMDDSAQSVEMDTDGEEEEEEEEEVEEATPAMEALHEDVRRISRRLTSLREELSAARASELADLASVTQRVQALQREKPVRPSQAAPPPPPSAHSSADLVDELSLSELRIQEVRLEHSRSDMARK</sequence>
<evidence type="ECO:0000256" key="2">
    <source>
        <dbReference type="ARBA" id="ARBA00023125"/>
    </source>
</evidence>
<feature type="domain" description="HSF-type DNA-binding" evidence="6">
    <location>
        <begin position="103"/>
        <end position="201"/>
    </location>
</feature>
<dbReference type="Pfam" id="PF00447">
    <property type="entry name" value="HSF_DNA-bind"/>
    <property type="match status" value="1"/>
</dbReference>
<dbReference type="SUPFAM" id="SSF46785">
    <property type="entry name" value="Winged helix' DNA-binding domain"/>
    <property type="match status" value="1"/>
</dbReference>
<feature type="region of interest" description="Disordered" evidence="5">
    <location>
        <begin position="295"/>
        <end position="325"/>
    </location>
</feature>
<dbReference type="EMBL" id="JBGBPQ010000021">
    <property type="protein sequence ID" value="KAL1503880.1"/>
    <property type="molecule type" value="Genomic_DNA"/>
</dbReference>
<dbReference type="AlphaFoldDB" id="A0AB34IPF4"/>
<feature type="compositionally biased region" description="Acidic residues" evidence="5">
    <location>
        <begin position="236"/>
        <end position="252"/>
    </location>
</feature>